<protein>
    <recommendedName>
        <fullName evidence="4">Secreted protein</fullName>
    </recommendedName>
</protein>
<accession>A0ABQ3MBW1</accession>
<gene>
    <name evidence="2" type="ORF">GCM10017790_80080</name>
</gene>
<evidence type="ECO:0000313" key="2">
    <source>
        <dbReference type="EMBL" id="GHH36754.1"/>
    </source>
</evidence>
<keyword evidence="3" id="KW-1185">Reference proteome</keyword>
<feature type="chain" id="PRO_5046298564" description="Secreted protein" evidence="1">
    <location>
        <begin position="32"/>
        <end position="82"/>
    </location>
</feature>
<keyword evidence="1" id="KW-0732">Signal</keyword>
<feature type="signal peptide" evidence="1">
    <location>
        <begin position="1"/>
        <end position="31"/>
    </location>
</feature>
<name>A0ABQ3MBW1_9PSEU</name>
<proteinExistence type="predicted"/>
<sequence length="82" mass="9069">MKNTLRRFAVAGAAVAAFVSFSVANAGAAQASDYEYFNSYPNEGDCRITGNHGRVAGDWEGWYCEPSPSIPWVWDLYVQPNF</sequence>
<dbReference type="Proteomes" id="UP000635387">
    <property type="component" value="Unassembled WGS sequence"/>
</dbReference>
<organism evidence="2 3">
    <name type="scientific">Amycolatopsis oliviviridis</name>
    <dbReference type="NCBI Taxonomy" id="1471590"/>
    <lineage>
        <taxon>Bacteria</taxon>
        <taxon>Bacillati</taxon>
        <taxon>Actinomycetota</taxon>
        <taxon>Actinomycetes</taxon>
        <taxon>Pseudonocardiales</taxon>
        <taxon>Pseudonocardiaceae</taxon>
        <taxon>Amycolatopsis</taxon>
    </lineage>
</organism>
<reference evidence="3" key="1">
    <citation type="journal article" date="2019" name="Int. J. Syst. Evol. Microbiol.">
        <title>The Global Catalogue of Microorganisms (GCM) 10K type strain sequencing project: providing services to taxonomists for standard genome sequencing and annotation.</title>
        <authorList>
            <consortium name="The Broad Institute Genomics Platform"/>
            <consortium name="The Broad Institute Genome Sequencing Center for Infectious Disease"/>
            <person name="Wu L."/>
            <person name="Ma J."/>
        </authorList>
    </citation>
    <scope>NUCLEOTIDE SEQUENCE [LARGE SCALE GENOMIC DNA]</scope>
    <source>
        <strain evidence="3">CGMCC 4.7683</strain>
    </source>
</reference>
<evidence type="ECO:0008006" key="4">
    <source>
        <dbReference type="Google" id="ProtNLM"/>
    </source>
</evidence>
<evidence type="ECO:0000256" key="1">
    <source>
        <dbReference type="SAM" id="SignalP"/>
    </source>
</evidence>
<evidence type="ECO:0000313" key="3">
    <source>
        <dbReference type="Proteomes" id="UP000635387"/>
    </source>
</evidence>
<comment type="caution">
    <text evidence="2">The sequence shown here is derived from an EMBL/GenBank/DDBJ whole genome shotgun (WGS) entry which is preliminary data.</text>
</comment>
<dbReference type="EMBL" id="BNAY01000014">
    <property type="protein sequence ID" value="GHH36754.1"/>
    <property type="molecule type" value="Genomic_DNA"/>
</dbReference>
<dbReference type="RefSeq" id="WP_191259632.1">
    <property type="nucleotide sequence ID" value="NZ_BNAY01000014.1"/>
</dbReference>